<evidence type="ECO:0000313" key="3">
    <source>
        <dbReference type="Proteomes" id="UP001628078"/>
    </source>
</evidence>
<evidence type="ECO:0000313" key="2">
    <source>
        <dbReference type="EMBL" id="GKT04911.1"/>
    </source>
</evidence>
<dbReference type="EMBL" id="BQXO01000001">
    <property type="protein sequence ID" value="GKT04911.1"/>
    <property type="molecule type" value="Genomic_DNA"/>
</dbReference>
<dbReference type="RefSeq" id="WP_407882178.1">
    <property type="nucleotide sequence ID" value="NZ_BQXO01000001.1"/>
</dbReference>
<accession>A0ABQ5JKJ3</accession>
<feature type="transmembrane region" description="Helical" evidence="1">
    <location>
        <begin position="35"/>
        <end position="55"/>
    </location>
</feature>
<reference evidence="2 3" key="1">
    <citation type="submission" date="2022-03" db="EMBL/GenBank/DDBJ databases">
        <title>Draft genome sequence of Furfurilactobacillus curtus JCM 31185.</title>
        <authorList>
            <person name="Suzuki S."/>
            <person name="Endo A."/>
            <person name="Kajikawa A."/>
        </authorList>
    </citation>
    <scope>NUCLEOTIDE SEQUENCE [LARGE SCALE GENOMIC DNA]</scope>
    <source>
        <strain evidence="2 3">JCM 31185</strain>
    </source>
</reference>
<dbReference type="Proteomes" id="UP001628078">
    <property type="component" value="Unassembled WGS sequence"/>
</dbReference>
<feature type="transmembrane region" description="Helical" evidence="1">
    <location>
        <begin position="7"/>
        <end position="23"/>
    </location>
</feature>
<proteinExistence type="predicted"/>
<evidence type="ECO:0000256" key="1">
    <source>
        <dbReference type="SAM" id="Phobius"/>
    </source>
</evidence>
<keyword evidence="1" id="KW-0812">Transmembrane</keyword>
<gene>
    <name evidence="2" type="ORF">JCM31185_02000</name>
</gene>
<sequence length="71" mass="8186">MRQQSSIIIILITVLVFGSVVWLTEVQRLTGVTLFLLWIGAFIITTILITVIKVWQLRGQQTDKEEPHDQH</sequence>
<keyword evidence="1" id="KW-0472">Membrane</keyword>
<keyword evidence="1" id="KW-1133">Transmembrane helix</keyword>
<keyword evidence="3" id="KW-1185">Reference proteome</keyword>
<organism evidence="2 3">
    <name type="scientific">Furfurilactobacillus curtus</name>
    <dbReference type="NCBI Taxonomy" id="1746200"/>
    <lineage>
        <taxon>Bacteria</taxon>
        <taxon>Bacillati</taxon>
        <taxon>Bacillota</taxon>
        <taxon>Bacilli</taxon>
        <taxon>Lactobacillales</taxon>
        <taxon>Lactobacillaceae</taxon>
        <taxon>Furfurilactobacillus</taxon>
    </lineage>
</organism>
<protein>
    <submittedName>
        <fullName evidence="2">Uncharacterized protein</fullName>
    </submittedName>
</protein>
<name>A0ABQ5JKJ3_9LACO</name>
<comment type="caution">
    <text evidence="2">The sequence shown here is derived from an EMBL/GenBank/DDBJ whole genome shotgun (WGS) entry which is preliminary data.</text>
</comment>